<sequence length="89" mass="10457">MVLIKSIKVSEKTHKLLTKICPKNKSYNDIIYNALIQQYTEKEYLTDEEAEYCNKMIDQFEKGDNTDTYTIDTDNLDKELDELEKQGVL</sequence>
<proteinExistence type="predicted"/>
<protein>
    <submittedName>
        <fullName evidence="1">Uncharacterized protein</fullName>
    </submittedName>
</protein>
<dbReference type="RefSeq" id="WP_011406543.1">
    <property type="nucleotide sequence ID" value="NZ_CAUHHK010000024.1"/>
</dbReference>
<dbReference type="Proteomes" id="UP000248557">
    <property type="component" value="Unassembled WGS sequence"/>
</dbReference>
<dbReference type="EMBL" id="NGJK01000059">
    <property type="protein sequence ID" value="RAP02971.1"/>
    <property type="molecule type" value="Genomic_DNA"/>
</dbReference>
<dbReference type="GeneID" id="3855983"/>
<organism evidence="1 2">
    <name type="scientific">Methanosphaera stadtmanae</name>
    <dbReference type="NCBI Taxonomy" id="2317"/>
    <lineage>
        <taxon>Archaea</taxon>
        <taxon>Methanobacteriati</taxon>
        <taxon>Methanobacteriota</taxon>
        <taxon>Methanomada group</taxon>
        <taxon>Methanobacteria</taxon>
        <taxon>Methanobacteriales</taxon>
        <taxon>Methanobacteriaceae</taxon>
        <taxon>Methanosphaera</taxon>
    </lineage>
</organism>
<comment type="caution">
    <text evidence="1">The sequence shown here is derived from an EMBL/GenBank/DDBJ whole genome shotgun (WGS) entry which is preliminary data.</text>
</comment>
<dbReference type="AlphaFoldDB" id="A0A328PYB5"/>
<name>A0A328PYB5_9EURY</name>
<evidence type="ECO:0000313" key="2">
    <source>
        <dbReference type="Proteomes" id="UP000248557"/>
    </source>
</evidence>
<accession>A0A328PYB5</accession>
<evidence type="ECO:0000313" key="1">
    <source>
        <dbReference type="EMBL" id="RAP02971.1"/>
    </source>
</evidence>
<gene>
    <name evidence="1" type="ORF">CA615_04725</name>
</gene>
<reference evidence="1 2" key="1">
    <citation type="submission" date="2017-05" db="EMBL/GenBank/DDBJ databases">
        <title>Host range expansion of the Methanosphaera genus to humans and monogastric animals involves recent and extensive reduction in genome content.</title>
        <authorList>
            <person name="Hoedt E.C."/>
            <person name="Volmer J.G."/>
            <person name="Parks D.H."/>
            <person name="Rosewarne C.P."/>
            <person name="Denman S.E."/>
            <person name="Mcsweeney C.S."/>
            <person name="O Cuiv P."/>
            <person name="Hugenholtz P."/>
            <person name="Tyson G.W."/>
            <person name="Morrison M."/>
        </authorList>
    </citation>
    <scope>NUCLEOTIDE SEQUENCE [LARGE SCALE GENOMIC DNA]</scope>
    <source>
        <strain evidence="1 2">PA5</strain>
    </source>
</reference>